<accession>A0ABP8N750</accession>
<proteinExistence type="predicted"/>
<dbReference type="RefSeq" id="WP_345246186.1">
    <property type="nucleotide sequence ID" value="NZ_BAABHD010000070.1"/>
</dbReference>
<comment type="caution">
    <text evidence="1">The sequence shown here is derived from an EMBL/GenBank/DDBJ whole genome shotgun (WGS) entry which is preliminary data.</text>
</comment>
<evidence type="ECO:0000313" key="1">
    <source>
        <dbReference type="EMBL" id="GAA4462505.1"/>
    </source>
</evidence>
<dbReference type="Proteomes" id="UP001501175">
    <property type="component" value="Unassembled WGS sequence"/>
</dbReference>
<dbReference type="Gene3D" id="3.30.70.1230">
    <property type="entry name" value="Nucleotide cyclase"/>
    <property type="match status" value="1"/>
</dbReference>
<sequence length="368" mass="40771">METLKGHATKMMKTKTSSSPNAIEDFNHAWEVLFAYSGPSMVLRDVVLGALPGKFPSLAVRQVIMDKHHAMHDSIKQIASSEQGQVDTCVFCKLAFGSIYEDPNFGRITITRNKRNKYYCNTCDMFLRICPGHASLELPVMVVDVKGSRKIRNNPEVSLYQYSKMLSDFQCLAAAVIQKNLGMVLNTVGDAVIGIWPSGFIPEELRKKHNWNEKEPAKLAAKLALIASAELAKLSPDSHESGKLPFKGALDSTVMSIFSVQSRNKIKEFEFSDLDAALSGDPIVDDFGNFPNDEDDGELQKGPTSIDVAGEAIEFTSELSGHSFLKAGEFAITQRLDKVAGNTDFEYDVLDEFKEPIRVLKRAKSMTF</sequence>
<protein>
    <submittedName>
        <fullName evidence="1">Uncharacterized protein</fullName>
    </submittedName>
</protein>
<dbReference type="SUPFAM" id="SSF55073">
    <property type="entry name" value="Nucleotide cyclase"/>
    <property type="match status" value="1"/>
</dbReference>
<reference evidence="2" key="1">
    <citation type="journal article" date="2019" name="Int. J. Syst. Evol. Microbiol.">
        <title>The Global Catalogue of Microorganisms (GCM) 10K type strain sequencing project: providing services to taxonomists for standard genome sequencing and annotation.</title>
        <authorList>
            <consortium name="The Broad Institute Genomics Platform"/>
            <consortium name="The Broad Institute Genome Sequencing Center for Infectious Disease"/>
            <person name="Wu L."/>
            <person name="Ma J."/>
        </authorList>
    </citation>
    <scope>NUCLEOTIDE SEQUENCE [LARGE SCALE GENOMIC DNA]</scope>
    <source>
        <strain evidence="2">JCM 17927</strain>
    </source>
</reference>
<dbReference type="EMBL" id="BAABHD010000070">
    <property type="protein sequence ID" value="GAA4462505.1"/>
    <property type="molecule type" value="Genomic_DNA"/>
</dbReference>
<evidence type="ECO:0000313" key="2">
    <source>
        <dbReference type="Proteomes" id="UP001501175"/>
    </source>
</evidence>
<gene>
    <name evidence="1" type="ORF">GCM10023189_39230</name>
</gene>
<organism evidence="1 2">
    <name type="scientific">Nibrella saemangeumensis</name>
    <dbReference type="NCBI Taxonomy" id="1084526"/>
    <lineage>
        <taxon>Bacteria</taxon>
        <taxon>Pseudomonadati</taxon>
        <taxon>Bacteroidota</taxon>
        <taxon>Cytophagia</taxon>
        <taxon>Cytophagales</taxon>
        <taxon>Spirosomataceae</taxon>
        <taxon>Nibrella</taxon>
    </lineage>
</organism>
<keyword evidence="2" id="KW-1185">Reference proteome</keyword>
<name>A0ABP8N750_9BACT</name>
<dbReference type="InterPro" id="IPR029787">
    <property type="entry name" value="Nucleotide_cyclase"/>
</dbReference>